<protein>
    <submittedName>
        <fullName evidence="9">NlpC/P60 family protein</fullName>
    </submittedName>
</protein>
<keyword evidence="2" id="KW-0645">Protease</keyword>
<comment type="similarity">
    <text evidence="1">Belongs to the peptidase C40 family.</text>
</comment>
<proteinExistence type="inferred from homology"/>
<name>A0ABV5YC05_9ACTN</name>
<feature type="coiled-coil region" evidence="5">
    <location>
        <begin position="40"/>
        <end position="81"/>
    </location>
</feature>
<dbReference type="SUPFAM" id="SSF54001">
    <property type="entry name" value="Cysteine proteinases"/>
    <property type="match status" value="1"/>
</dbReference>
<accession>A0ABV5YC05</accession>
<comment type="caution">
    <text evidence="9">The sequence shown here is derived from an EMBL/GenBank/DDBJ whole genome shotgun (WGS) entry which is preliminary data.</text>
</comment>
<evidence type="ECO:0000256" key="3">
    <source>
        <dbReference type="ARBA" id="ARBA00022801"/>
    </source>
</evidence>
<dbReference type="EMBL" id="JBHLZP010000052">
    <property type="protein sequence ID" value="MFB9832555.1"/>
    <property type="molecule type" value="Genomic_DNA"/>
</dbReference>
<keyword evidence="3" id="KW-0378">Hydrolase</keyword>
<feature type="domain" description="NlpC/P60" evidence="8">
    <location>
        <begin position="213"/>
        <end position="330"/>
    </location>
</feature>
<dbReference type="Proteomes" id="UP001589627">
    <property type="component" value="Unassembled WGS sequence"/>
</dbReference>
<feature type="compositionally biased region" description="Gly residues" evidence="6">
    <location>
        <begin position="196"/>
        <end position="209"/>
    </location>
</feature>
<dbReference type="PANTHER" id="PTHR47053">
    <property type="entry name" value="MUREIN DD-ENDOPEPTIDASE MEPH-RELATED"/>
    <property type="match status" value="1"/>
</dbReference>
<evidence type="ECO:0000256" key="1">
    <source>
        <dbReference type="ARBA" id="ARBA00007074"/>
    </source>
</evidence>
<feature type="chain" id="PRO_5045455038" evidence="7">
    <location>
        <begin position="36"/>
        <end position="330"/>
    </location>
</feature>
<dbReference type="InterPro" id="IPR038765">
    <property type="entry name" value="Papain-like_cys_pep_sf"/>
</dbReference>
<reference evidence="9 10" key="1">
    <citation type="submission" date="2024-09" db="EMBL/GenBank/DDBJ databases">
        <authorList>
            <person name="Sun Q."/>
            <person name="Mori K."/>
        </authorList>
    </citation>
    <scope>NUCLEOTIDE SEQUENCE [LARGE SCALE GENOMIC DNA]</scope>
    <source>
        <strain evidence="9 10">TBRC 0563</strain>
    </source>
</reference>
<feature type="coiled-coil region" evidence="5">
    <location>
        <begin position="141"/>
        <end position="168"/>
    </location>
</feature>
<evidence type="ECO:0000256" key="4">
    <source>
        <dbReference type="ARBA" id="ARBA00022807"/>
    </source>
</evidence>
<gene>
    <name evidence="9" type="ORF">ACFFNX_10185</name>
</gene>
<evidence type="ECO:0000256" key="5">
    <source>
        <dbReference type="SAM" id="Coils"/>
    </source>
</evidence>
<dbReference type="PANTHER" id="PTHR47053:SF1">
    <property type="entry name" value="MUREIN DD-ENDOPEPTIDASE MEPH-RELATED"/>
    <property type="match status" value="1"/>
</dbReference>
<evidence type="ECO:0000256" key="7">
    <source>
        <dbReference type="SAM" id="SignalP"/>
    </source>
</evidence>
<sequence>MPTSYSRRTHFGRRGGITALLVSAALLLPASGASAAGSSAATARKKLDKLNSQVDKLANQYDKAETELTAAKKHLAAINKQLKTEQPQYQSLRVRVAQMAVAAYKNGTLDDTALAASKDPDAALQDMSTFAELSRNQSQAVTALLASAQRLQRDREEARSTLRTITTSAAALKKKKTVVEKAIAEQKALLAKAGSSSGGTNSGSSGGPTGSVSGQAGKAVSYAKAQLGKPYVFGGTGPSGYDCSGLTMMAWRAAGVSLPRVVPDQYNAIRHVAKSDLRPGDLVFFDSLGHEGIYVGGGRFIHAPHTGTDVQYASMSNSYWVSHFVGAGRP</sequence>
<evidence type="ECO:0000313" key="10">
    <source>
        <dbReference type="Proteomes" id="UP001589627"/>
    </source>
</evidence>
<keyword evidence="5" id="KW-0175">Coiled coil</keyword>
<dbReference type="InterPro" id="IPR000064">
    <property type="entry name" value="NLP_P60_dom"/>
</dbReference>
<keyword evidence="10" id="KW-1185">Reference proteome</keyword>
<dbReference type="InterPro" id="IPR051202">
    <property type="entry name" value="Peptidase_C40"/>
</dbReference>
<evidence type="ECO:0000313" key="9">
    <source>
        <dbReference type="EMBL" id="MFB9832555.1"/>
    </source>
</evidence>
<dbReference type="PROSITE" id="PS51935">
    <property type="entry name" value="NLPC_P60"/>
    <property type="match status" value="1"/>
</dbReference>
<feature type="region of interest" description="Disordered" evidence="6">
    <location>
        <begin position="193"/>
        <end position="215"/>
    </location>
</feature>
<dbReference type="Pfam" id="PF00877">
    <property type="entry name" value="NLPC_P60"/>
    <property type="match status" value="1"/>
</dbReference>
<evidence type="ECO:0000256" key="6">
    <source>
        <dbReference type="SAM" id="MobiDB-lite"/>
    </source>
</evidence>
<organism evidence="9 10">
    <name type="scientific">Actinoallomurus acaciae</name>
    <dbReference type="NCBI Taxonomy" id="502577"/>
    <lineage>
        <taxon>Bacteria</taxon>
        <taxon>Bacillati</taxon>
        <taxon>Actinomycetota</taxon>
        <taxon>Actinomycetes</taxon>
        <taxon>Streptosporangiales</taxon>
        <taxon>Thermomonosporaceae</taxon>
        <taxon>Actinoallomurus</taxon>
    </lineage>
</organism>
<evidence type="ECO:0000256" key="2">
    <source>
        <dbReference type="ARBA" id="ARBA00022670"/>
    </source>
</evidence>
<dbReference type="Gene3D" id="3.90.1720.10">
    <property type="entry name" value="endopeptidase domain like (from Nostoc punctiforme)"/>
    <property type="match status" value="1"/>
</dbReference>
<keyword evidence="4" id="KW-0788">Thiol protease</keyword>
<dbReference type="RefSeq" id="WP_378198463.1">
    <property type="nucleotide sequence ID" value="NZ_JBHLZP010000052.1"/>
</dbReference>
<feature type="signal peptide" evidence="7">
    <location>
        <begin position="1"/>
        <end position="35"/>
    </location>
</feature>
<keyword evidence="7" id="KW-0732">Signal</keyword>
<evidence type="ECO:0000259" key="8">
    <source>
        <dbReference type="PROSITE" id="PS51935"/>
    </source>
</evidence>